<keyword evidence="1" id="KW-1133">Transmembrane helix</keyword>
<evidence type="ECO:0000313" key="3">
    <source>
        <dbReference type="EMBL" id="KAJ7738055.1"/>
    </source>
</evidence>
<feature type="transmembrane region" description="Helical" evidence="1">
    <location>
        <begin position="172"/>
        <end position="194"/>
    </location>
</feature>
<evidence type="ECO:0000313" key="4">
    <source>
        <dbReference type="Proteomes" id="UP001215280"/>
    </source>
</evidence>
<accession>A0AAD7MYU2</accession>
<keyword evidence="4" id="KW-1185">Reference proteome</keyword>
<feature type="transmembrane region" description="Helical" evidence="1">
    <location>
        <begin position="241"/>
        <end position="259"/>
    </location>
</feature>
<dbReference type="Pfam" id="PF20151">
    <property type="entry name" value="DUF6533"/>
    <property type="match status" value="1"/>
</dbReference>
<feature type="transmembrane region" description="Helical" evidence="1">
    <location>
        <begin position="124"/>
        <end position="144"/>
    </location>
</feature>
<sequence>MSAADIQGQLIVGAFDIWPFTLLIHDHLLTLEWEISRYWGEAFTLTAPNVLFFANRYGTLFGNIPVIIPYFWNSQTLTENITCVSARCHNLESYHQYFIVASQVLVGVILFLRTYALYERSKRVLVLMLGVAVGAVAVGLWSVITDTSDDTSINLHFGCNVTTSRSDGNSLAVAWAGVTIYDSTIFLLTLYRVFGRHRANGLDLFAVLLRDGAVFSFRSSLVMVMSNLANILTLVPVSRGIATTFTNIISSIMISRLMLNLRDPVLTHMSGRLPQSTTTTGNNWFAGRTVAGDSPVLDTNLDIELADVESVI</sequence>
<comment type="caution">
    <text evidence="3">The sequence shown here is derived from an EMBL/GenBank/DDBJ whole genome shotgun (WGS) entry which is preliminary data.</text>
</comment>
<organism evidence="3 4">
    <name type="scientific">Mycena maculata</name>
    <dbReference type="NCBI Taxonomy" id="230809"/>
    <lineage>
        <taxon>Eukaryota</taxon>
        <taxon>Fungi</taxon>
        <taxon>Dikarya</taxon>
        <taxon>Basidiomycota</taxon>
        <taxon>Agaricomycotina</taxon>
        <taxon>Agaricomycetes</taxon>
        <taxon>Agaricomycetidae</taxon>
        <taxon>Agaricales</taxon>
        <taxon>Marasmiineae</taxon>
        <taxon>Mycenaceae</taxon>
        <taxon>Mycena</taxon>
    </lineage>
</organism>
<evidence type="ECO:0000259" key="2">
    <source>
        <dbReference type="Pfam" id="PF20151"/>
    </source>
</evidence>
<name>A0AAD7MYU2_9AGAR</name>
<keyword evidence="1" id="KW-0812">Transmembrane</keyword>
<dbReference type="Proteomes" id="UP001215280">
    <property type="component" value="Unassembled WGS sequence"/>
</dbReference>
<dbReference type="AlphaFoldDB" id="A0AAD7MYU2"/>
<reference evidence="3" key="1">
    <citation type="submission" date="2023-03" db="EMBL/GenBank/DDBJ databases">
        <title>Massive genome expansion in bonnet fungi (Mycena s.s.) driven by repeated elements and novel gene families across ecological guilds.</title>
        <authorList>
            <consortium name="Lawrence Berkeley National Laboratory"/>
            <person name="Harder C.B."/>
            <person name="Miyauchi S."/>
            <person name="Viragh M."/>
            <person name="Kuo A."/>
            <person name="Thoen E."/>
            <person name="Andreopoulos B."/>
            <person name="Lu D."/>
            <person name="Skrede I."/>
            <person name="Drula E."/>
            <person name="Henrissat B."/>
            <person name="Morin E."/>
            <person name="Kohler A."/>
            <person name="Barry K."/>
            <person name="LaButti K."/>
            <person name="Morin E."/>
            <person name="Salamov A."/>
            <person name="Lipzen A."/>
            <person name="Mereny Z."/>
            <person name="Hegedus B."/>
            <person name="Baldrian P."/>
            <person name="Stursova M."/>
            <person name="Weitz H."/>
            <person name="Taylor A."/>
            <person name="Grigoriev I.V."/>
            <person name="Nagy L.G."/>
            <person name="Martin F."/>
            <person name="Kauserud H."/>
        </authorList>
    </citation>
    <scope>NUCLEOTIDE SEQUENCE</scope>
    <source>
        <strain evidence="3">CBHHK188m</strain>
    </source>
</reference>
<feature type="transmembrane region" description="Helical" evidence="1">
    <location>
        <begin position="215"/>
        <end position="235"/>
    </location>
</feature>
<dbReference type="InterPro" id="IPR045340">
    <property type="entry name" value="DUF6533"/>
</dbReference>
<protein>
    <recommendedName>
        <fullName evidence="2">DUF6533 domain-containing protein</fullName>
    </recommendedName>
</protein>
<proteinExistence type="predicted"/>
<feature type="domain" description="DUF6533" evidence="2">
    <location>
        <begin position="20"/>
        <end position="61"/>
    </location>
</feature>
<evidence type="ECO:0000256" key="1">
    <source>
        <dbReference type="SAM" id="Phobius"/>
    </source>
</evidence>
<keyword evidence="1" id="KW-0472">Membrane</keyword>
<dbReference type="EMBL" id="JARJLG010000139">
    <property type="protein sequence ID" value="KAJ7738055.1"/>
    <property type="molecule type" value="Genomic_DNA"/>
</dbReference>
<feature type="transmembrane region" description="Helical" evidence="1">
    <location>
        <begin position="94"/>
        <end position="112"/>
    </location>
</feature>
<gene>
    <name evidence="3" type="ORF">DFH07DRAFT_841336</name>
</gene>